<sequence>MLKKCLFSMFLLAATITVNAQQEKIKSPSSFFPDQKTKVLFVGTFHMDYPDMDAHKTSKDDRVDVLKEPKKSEMTALINYIKKFKPTKIAIEAFPEWNAVKKLRKYNQGAYRDERDERFQIAIRLASELKMDTIYSIDADGILEDLIKMDTTYFKNLMADFDFQSTDSMTLRYRKLYGYDDKLIPKIKLLDYFKYINSREMHLVLGGAYVVGDFKLGEFRGADVTALYWYDRNMRIVRNLQRITAGPEDRILMLFGNGHGSIIRHLLESSPEYQFVEFDSLK</sequence>
<evidence type="ECO:0000256" key="1">
    <source>
        <dbReference type="SAM" id="SignalP"/>
    </source>
</evidence>
<dbReference type="AlphaFoldDB" id="A0A327VQE7"/>
<comment type="caution">
    <text evidence="2">The sequence shown here is derived from an EMBL/GenBank/DDBJ whole genome shotgun (WGS) entry which is preliminary data.</text>
</comment>
<dbReference type="Pfam" id="PF18950">
    <property type="entry name" value="DUF5694"/>
    <property type="match status" value="1"/>
</dbReference>
<feature type="chain" id="PRO_5016426811" description="TraB/GumN family protein" evidence="1">
    <location>
        <begin position="21"/>
        <end position="282"/>
    </location>
</feature>
<dbReference type="EMBL" id="QLMA01000007">
    <property type="protein sequence ID" value="RAJ77401.1"/>
    <property type="molecule type" value="Genomic_DNA"/>
</dbReference>
<evidence type="ECO:0008006" key="4">
    <source>
        <dbReference type="Google" id="ProtNLM"/>
    </source>
</evidence>
<feature type="signal peptide" evidence="1">
    <location>
        <begin position="1"/>
        <end position="20"/>
    </location>
</feature>
<keyword evidence="1" id="KW-0732">Signal</keyword>
<reference evidence="2 3" key="1">
    <citation type="submission" date="2018-06" db="EMBL/GenBank/DDBJ databases">
        <title>Genomic Encyclopedia of Archaeal and Bacterial Type Strains, Phase II (KMG-II): from individual species to whole genera.</title>
        <authorList>
            <person name="Goeker M."/>
        </authorList>
    </citation>
    <scope>NUCLEOTIDE SEQUENCE [LARGE SCALE GENOMIC DNA]</scope>
    <source>
        <strain evidence="2 3">DSM 29821</strain>
    </source>
</reference>
<proteinExistence type="predicted"/>
<protein>
    <recommendedName>
        <fullName evidence="4">TraB/GumN family protein</fullName>
    </recommendedName>
</protein>
<dbReference type="RefSeq" id="WP_211323997.1">
    <property type="nucleotide sequence ID" value="NZ_QLMA01000007.1"/>
</dbReference>
<gene>
    <name evidence="2" type="ORF">CLV59_107168</name>
</gene>
<dbReference type="Proteomes" id="UP000249819">
    <property type="component" value="Unassembled WGS sequence"/>
</dbReference>
<evidence type="ECO:0000313" key="3">
    <source>
        <dbReference type="Proteomes" id="UP000249819"/>
    </source>
</evidence>
<dbReference type="InterPro" id="IPR043749">
    <property type="entry name" value="DUF5694"/>
</dbReference>
<evidence type="ECO:0000313" key="2">
    <source>
        <dbReference type="EMBL" id="RAJ77401.1"/>
    </source>
</evidence>
<keyword evidence="3" id="KW-1185">Reference proteome</keyword>
<accession>A0A327VQE7</accession>
<name>A0A327VQE7_9BACT</name>
<organism evidence="2 3">
    <name type="scientific">Chitinophaga dinghuensis</name>
    <dbReference type="NCBI Taxonomy" id="1539050"/>
    <lineage>
        <taxon>Bacteria</taxon>
        <taxon>Pseudomonadati</taxon>
        <taxon>Bacteroidota</taxon>
        <taxon>Chitinophagia</taxon>
        <taxon>Chitinophagales</taxon>
        <taxon>Chitinophagaceae</taxon>
        <taxon>Chitinophaga</taxon>
    </lineage>
</organism>